<evidence type="ECO:0000256" key="10">
    <source>
        <dbReference type="HAMAP-Rule" id="MF_03115"/>
    </source>
</evidence>
<feature type="binding site" evidence="10">
    <location>
        <position position="237"/>
    </location>
    <ligand>
        <name>[4Fe-4S] cluster</name>
        <dbReference type="ChEBI" id="CHEBI:49883"/>
    </ligand>
</feature>
<evidence type="ECO:0000259" key="12">
    <source>
        <dbReference type="Pfam" id="PF20922"/>
    </source>
</evidence>
<keyword evidence="9 10" id="KW-0496">Mitochondrion</keyword>
<feature type="binding site" evidence="10">
    <location>
        <position position="226"/>
    </location>
    <ligand>
        <name>[4Fe-4S] cluster</name>
        <dbReference type="ChEBI" id="CHEBI:49883"/>
    </ligand>
</feature>
<feature type="binding site" evidence="10">
    <location>
        <position position="240"/>
    </location>
    <ligand>
        <name>[4Fe-4S] cluster</name>
        <dbReference type="ChEBI" id="CHEBI:49883"/>
    </ligand>
</feature>
<evidence type="ECO:0000256" key="3">
    <source>
        <dbReference type="ARBA" id="ARBA00022485"/>
    </source>
</evidence>
<reference evidence="14" key="1">
    <citation type="submission" date="2025-08" db="UniProtKB">
        <authorList>
            <consortium name="RefSeq"/>
        </authorList>
    </citation>
    <scope>IDENTIFICATION</scope>
</reference>
<keyword evidence="3 10" id="KW-0004">4Fe-4S</keyword>
<evidence type="ECO:0000259" key="11">
    <source>
        <dbReference type="Pfam" id="PF05093"/>
    </source>
</evidence>
<comment type="caution">
    <text evidence="10">Lacks conserved residue(s) required for the propagation of feature annotation.</text>
</comment>
<dbReference type="Gene3D" id="3.40.50.150">
    <property type="entry name" value="Vaccinia Virus protein VP39"/>
    <property type="match status" value="1"/>
</dbReference>
<evidence type="ECO:0000256" key="9">
    <source>
        <dbReference type="ARBA" id="ARBA00023128"/>
    </source>
</evidence>
<dbReference type="CTD" id="57019"/>
<feature type="domain" description="Anamorsin N-terminal" evidence="12">
    <location>
        <begin position="8"/>
        <end position="146"/>
    </location>
</feature>
<comment type="domain">
    <text evidence="10">The N-terminal domain has structural similarity with S-adenosyl-L-methionine-dependent methyltransferases, but does not bind S-adenosyl-L-methionine. It is required for correct assembly of the 2 Fe-S clusters.</text>
</comment>
<dbReference type="PANTHER" id="PTHR13273">
    <property type="entry name" value="ANAMORSIN"/>
    <property type="match status" value="1"/>
</dbReference>
<dbReference type="GO" id="GO:0051537">
    <property type="term" value="F:2 iron, 2 sulfur cluster binding"/>
    <property type="evidence" value="ECO:0007669"/>
    <property type="project" value="UniProtKB-UniRule"/>
</dbReference>
<evidence type="ECO:0000256" key="7">
    <source>
        <dbReference type="ARBA" id="ARBA00023004"/>
    </source>
</evidence>
<feature type="binding site" evidence="10">
    <location>
        <position position="204"/>
    </location>
    <ligand>
        <name>[2Fe-2S] cluster</name>
        <dbReference type="ChEBI" id="CHEBI:190135"/>
    </ligand>
</feature>
<keyword evidence="4 10" id="KW-0963">Cytoplasm</keyword>
<accession>A0AAJ7DXV3</accession>
<feature type="binding site" evidence="10">
    <location>
        <position position="229"/>
    </location>
    <ligand>
        <name>[4Fe-4S] cluster</name>
        <dbReference type="ChEBI" id="CHEBI:49883"/>
    </ligand>
</feature>
<keyword evidence="7 10" id="KW-0408">Iron</keyword>
<dbReference type="KEGG" id="csol:105364201"/>
<comment type="cofactor">
    <cofactor evidence="1 10">
        <name>[4Fe-4S] cluster</name>
        <dbReference type="ChEBI" id="CHEBI:49883"/>
    </cofactor>
</comment>
<dbReference type="PANTHER" id="PTHR13273:SF14">
    <property type="entry name" value="ANAMORSIN"/>
    <property type="match status" value="1"/>
</dbReference>
<feature type="domain" description="Anamorsin C-terminal" evidence="11">
    <location>
        <begin position="220"/>
        <end position="255"/>
    </location>
</feature>
<feature type="short sequence motif" description="Cx2C motif 2" evidence="10">
    <location>
        <begin position="237"/>
        <end position="240"/>
    </location>
</feature>
<feature type="binding site" evidence="10">
    <location>
        <position position="192"/>
    </location>
    <ligand>
        <name>[2Fe-2S] cluster</name>
        <dbReference type="ChEBI" id="CHEBI:190135"/>
    </ligand>
</feature>
<feature type="binding site" evidence="10">
    <location>
        <position position="201"/>
    </location>
    <ligand>
        <name>[2Fe-2S] cluster</name>
        <dbReference type="ChEBI" id="CHEBI:190135"/>
    </ligand>
</feature>
<comment type="subcellular location">
    <subcellularLocation>
        <location evidence="10">Cytoplasm</location>
    </subcellularLocation>
    <subcellularLocation>
        <location evidence="10">Mitochondrion intermembrane space</location>
    </subcellularLocation>
</comment>
<keyword evidence="13" id="KW-1185">Reference proteome</keyword>
<dbReference type="GO" id="GO:0016226">
    <property type="term" value="P:iron-sulfur cluster assembly"/>
    <property type="evidence" value="ECO:0007669"/>
    <property type="project" value="UniProtKB-UniRule"/>
</dbReference>
<feature type="short sequence motif" description="Cx2C motif 1" evidence="10">
    <location>
        <begin position="226"/>
        <end position="229"/>
    </location>
</feature>
<evidence type="ECO:0000256" key="1">
    <source>
        <dbReference type="ARBA" id="ARBA00001966"/>
    </source>
</evidence>
<protein>
    <recommendedName>
        <fullName evidence="10">Anamorsin homolog</fullName>
    </recommendedName>
    <alternativeName>
        <fullName evidence="10">Fe-S cluster assembly protein DRE2 homolog</fullName>
    </alternativeName>
</protein>
<evidence type="ECO:0000256" key="2">
    <source>
        <dbReference type="ARBA" id="ARBA00008169"/>
    </source>
</evidence>
<evidence type="ECO:0000256" key="8">
    <source>
        <dbReference type="ARBA" id="ARBA00023014"/>
    </source>
</evidence>
<proteinExistence type="inferred from homology"/>
<dbReference type="AlphaFoldDB" id="A0AAJ7DXV3"/>
<comment type="subunit">
    <text evidence="10">Monomer.</text>
</comment>
<dbReference type="SUPFAM" id="SSF53335">
    <property type="entry name" value="S-adenosyl-L-methionine-dependent methyltransferases"/>
    <property type="match status" value="1"/>
</dbReference>
<dbReference type="GO" id="GO:0005758">
    <property type="term" value="C:mitochondrial intermembrane space"/>
    <property type="evidence" value="ECO:0007669"/>
    <property type="project" value="UniProtKB-SubCell"/>
</dbReference>
<dbReference type="RefSeq" id="XP_011500386.1">
    <property type="nucleotide sequence ID" value="XM_011502084.1"/>
</dbReference>
<keyword evidence="6 10" id="KW-0479">Metal-binding</keyword>
<dbReference type="InterPro" id="IPR046408">
    <property type="entry name" value="CIAPIN1"/>
</dbReference>
<feature type="region of interest" description="Fe-S binding site B" evidence="10">
    <location>
        <begin position="226"/>
        <end position="240"/>
    </location>
</feature>
<dbReference type="GO" id="GO:0009055">
    <property type="term" value="F:electron transfer activity"/>
    <property type="evidence" value="ECO:0007669"/>
    <property type="project" value="UniProtKB-UniRule"/>
</dbReference>
<evidence type="ECO:0000256" key="4">
    <source>
        <dbReference type="ARBA" id="ARBA00022490"/>
    </source>
</evidence>
<dbReference type="GO" id="GO:0046872">
    <property type="term" value="F:metal ion binding"/>
    <property type="evidence" value="ECO:0007669"/>
    <property type="project" value="UniProtKB-KW"/>
</dbReference>
<dbReference type="GO" id="GO:0051539">
    <property type="term" value="F:4 iron, 4 sulfur cluster binding"/>
    <property type="evidence" value="ECO:0007669"/>
    <property type="project" value="UniProtKB-KW"/>
</dbReference>
<feature type="binding site" evidence="10">
    <location>
        <position position="206"/>
    </location>
    <ligand>
        <name>[2Fe-2S] cluster</name>
        <dbReference type="ChEBI" id="CHEBI:190135"/>
    </ligand>
</feature>
<evidence type="ECO:0000256" key="5">
    <source>
        <dbReference type="ARBA" id="ARBA00022714"/>
    </source>
</evidence>
<evidence type="ECO:0000256" key="6">
    <source>
        <dbReference type="ARBA" id="ARBA00022723"/>
    </source>
</evidence>
<dbReference type="InterPro" id="IPR049011">
    <property type="entry name" value="Anamorsin_N_metazoan"/>
</dbReference>
<comment type="domain">
    <text evidence="10">The twin Cx2C motifs are involved in the recognition by the mitochondrial MIA40-ERV1 disulfide relay system. The formation of 2 disulfide bonds in the Cx2C motifs through dithiol/disulfide exchange reactions effectively traps the protein in the mitochondrial intermembrane space.</text>
</comment>
<dbReference type="Pfam" id="PF20922">
    <property type="entry name" value="Anamorsin_N"/>
    <property type="match status" value="1"/>
</dbReference>
<comment type="domain">
    <text evidence="10">The C-terminal domain binds 2 Fe-S clusters but is otherwise mostly in an intrinsically disordered conformation.</text>
</comment>
<keyword evidence="5 10" id="KW-0001">2Fe-2S</keyword>
<dbReference type="Pfam" id="PF05093">
    <property type="entry name" value="CIAPIN1"/>
    <property type="match status" value="1"/>
</dbReference>
<comment type="cofactor">
    <cofactor evidence="10">
        <name>[2Fe-2S] cluster</name>
        <dbReference type="ChEBI" id="CHEBI:190135"/>
    </cofactor>
</comment>
<dbReference type="HAMAP" id="MF_03115">
    <property type="entry name" value="Anamorsin"/>
    <property type="match status" value="1"/>
</dbReference>
<name>A0AAJ7DXV3_9HYME</name>
<dbReference type="InterPro" id="IPR007785">
    <property type="entry name" value="Anamorsin"/>
</dbReference>
<dbReference type="GeneID" id="105364201"/>
<comment type="function">
    <text evidence="10">Component of the cytosolic iron-sulfur (Fe-S) protein assembly (CIA) machinery. Required for the maturation of extramitochondrial Fe-S proteins. Part of an electron transfer chain functioning in an early step of cytosolic Fe-S biogenesis, facilitating the de novo assembly of a [4Fe-4S] cluster on the cytosolic Fe-S scaffold complex. Electrons are transferred from NADPH via a FAD- and FMN-containing diflavin oxidoreductase. Together with the diflavin oxidoreductase, also required for the assembly of the diferric tyrosyl radical cofactor of ribonucleotide reductase (RNR), probably by providing electrons for reduction during radical cofactor maturation in the catalytic small subunit.</text>
</comment>
<organism evidence="13 14">
    <name type="scientific">Ceratosolen solmsi marchali</name>
    <dbReference type="NCBI Taxonomy" id="326594"/>
    <lineage>
        <taxon>Eukaryota</taxon>
        <taxon>Metazoa</taxon>
        <taxon>Ecdysozoa</taxon>
        <taxon>Arthropoda</taxon>
        <taxon>Hexapoda</taxon>
        <taxon>Insecta</taxon>
        <taxon>Pterygota</taxon>
        <taxon>Neoptera</taxon>
        <taxon>Endopterygota</taxon>
        <taxon>Hymenoptera</taxon>
        <taxon>Apocrita</taxon>
        <taxon>Proctotrupomorpha</taxon>
        <taxon>Chalcidoidea</taxon>
        <taxon>Agaonidae</taxon>
        <taxon>Agaoninae</taxon>
        <taxon>Ceratosolen</taxon>
    </lineage>
</organism>
<sequence length="265" mass="29151">MDILALDNRVLILLAYNENENSVETLTNKIRTSIGNSGEIFFSNSSNLCNYDSSSVDVILSRYEISYVRNDDVLKEALRILKTDGYLVIHEKLNKNNDTSLSYQITNLIINGFAVVDGKAKSITLDNGRSVYELVAVKPSYEIGSSEKISFKKPKSGVWKISNSDDEDLIDEENLLDENDILKPNADTLKVCGTTGKRKACKNCSCGLAEELQGETASEKQPQSSCGSCYLGDAFRCATCPYLGMPAFKPGEKIILPDSQLQADS</sequence>
<evidence type="ECO:0000313" key="13">
    <source>
        <dbReference type="Proteomes" id="UP000695007"/>
    </source>
</evidence>
<evidence type="ECO:0000313" key="14">
    <source>
        <dbReference type="RefSeq" id="XP_011500386.1"/>
    </source>
</evidence>
<dbReference type="Proteomes" id="UP000695007">
    <property type="component" value="Unplaced"/>
</dbReference>
<comment type="similarity">
    <text evidence="2 10">Belongs to the anamorsin family.</text>
</comment>
<dbReference type="InterPro" id="IPR029063">
    <property type="entry name" value="SAM-dependent_MTases_sf"/>
</dbReference>
<keyword evidence="8 10" id="KW-0411">Iron-sulfur</keyword>
<gene>
    <name evidence="14" type="primary">LOC105364201</name>
</gene>